<evidence type="ECO:0000256" key="9">
    <source>
        <dbReference type="SAM" id="MobiDB-lite"/>
    </source>
</evidence>
<protein>
    <recommendedName>
        <fullName evidence="14">Helicase SKI2W</fullName>
    </recommendedName>
</protein>
<dbReference type="GO" id="GO:0055087">
    <property type="term" value="C:Ski complex"/>
    <property type="evidence" value="ECO:0007669"/>
    <property type="project" value="TreeGrafter"/>
</dbReference>
<keyword evidence="6" id="KW-0067">ATP-binding</keyword>
<evidence type="ECO:0000256" key="2">
    <source>
        <dbReference type="ARBA" id="ARBA00022490"/>
    </source>
</evidence>
<evidence type="ECO:0000256" key="1">
    <source>
        <dbReference type="ARBA" id="ARBA00004496"/>
    </source>
</evidence>
<evidence type="ECO:0000313" key="13">
    <source>
        <dbReference type="Proteomes" id="UP000820818"/>
    </source>
</evidence>
<dbReference type="FunFam" id="1.10.3380.30:FF:000001">
    <property type="entry name" value="Ski2 ATP-dependent RNA helicase"/>
    <property type="match status" value="1"/>
</dbReference>
<dbReference type="FunFam" id="3.40.50.300:FF:000447">
    <property type="entry name" value="helicase SKI2W isoform X2"/>
    <property type="match status" value="1"/>
</dbReference>
<evidence type="ECO:0000256" key="5">
    <source>
        <dbReference type="ARBA" id="ARBA00022806"/>
    </source>
</evidence>
<dbReference type="InterPro" id="IPR048392">
    <property type="entry name" value="MTR4-like_stalk"/>
</dbReference>
<dbReference type="CDD" id="cd18795">
    <property type="entry name" value="SF2_C_Ski2"/>
    <property type="match status" value="1"/>
</dbReference>
<evidence type="ECO:0000259" key="11">
    <source>
        <dbReference type="PROSITE" id="PS51194"/>
    </source>
</evidence>
<dbReference type="FunFam" id="3.40.50.300:FF:000354">
    <property type="entry name" value="ATP-dependent RNA helicase SKI2"/>
    <property type="match status" value="1"/>
</dbReference>
<dbReference type="GO" id="GO:0003723">
    <property type="term" value="F:RNA binding"/>
    <property type="evidence" value="ECO:0007669"/>
    <property type="project" value="UniProtKB-KW"/>
</dbReference>
<sequence length="1243" mass="139779">MDSLPFGAPPILLDMKSEIQNYLENPQLLPIHDLEVVQQYWRHDTNIKQLCQAEVAATPTTLLVERDINTGALAEVVEIVTPHAGMTNKTSMSLQRIPGPPSEWVRGNASNVPFWPGGLEWNPSETMSDLLQIHDLMEELCFKKDLKTIPPGFKNGMNFGTSDVNLNLAASLKQKSKPHDTEDKLKTEEPDSSSVIDLADLLKEKGSIFTWIEEEPLSSQHNKHAEKKPIVRTENEDGDLDDIPVVDISKVLSLSEKQKLKSTDWAEIIDVSTSLDNFNDLVPNPAFTWHFELDRFQKHAIIHLEKGEDVFIAAHTSAGKTVVAEYAIALSQKHMTRAIYTSPIKALSNQKFRDFKTTFTDVGLLTGDVQINAKATCLIMTTEILRSMLYNGSDIIRDLEWVIFDEVHYINDSERGVVWEEVLILLPSHVNIVMLSATVPNTSEFATWVGRTKGRKMYVISTLKRPVPLEHYLYTGLTGKTKDERFLIVNAEGAFVPKGYMAAMEAKKSKEKDVKPSGAGAGAGRGRGAPTKEVSRAPGGGGHKGWGPPQEKNLMIALLDHLKKHDQLPVVAFTFSRNRCDQNSSLLTSVDLVTAEERGRIHQFFQKCVSRLKGSDQKLPQVTNMQSLLKRGIGVHHSGILPILKEVVEMLFQEGLVKLLFATETFAMGVNMPARTVVFDSIRKHDGTGFRNLLPAEYIQMAGRAGRRGLDTTGTVIILCKNDVPESSELHAMMLGQPMKLSSQFRVTYSMILNLLRVEHLRVEDMMKRSFGEDHQQSKLGKVKEQLQKLYDQVQQLPQLACDICIDIESYYNNAASYLNLKEEMQESLLTHPSMVREMNPGRLLIVQHQGRCNKLAVLLSIDSRSKEKLYKVLLLISGDGEPASKKDDMIWTKMLGISQLKKGLFYPTSRVNHAVVLLKAKQIWEVTRTQLKIESDKIVADWDNRQIPRFRDNPPGPSCTAAVQELFRLSQTTSVEVINPLQDWKWTNMDLVGKMQELSILLNRLACATCTACSQFEQHLEQTSASMSIQEELQRTQFLLSEDSLLHSAEYHSRLEVLKELNYVDGNGTLQMKGKVACEMGNHELIITELVFHNVLTELQPAEIAALLSCLVFQQKNASEPHMTPVLEKGRFRIREIADKIGRTQQACGLKEAVGDFVDQFRFELVEVVYEWAKGMPFAEIMGLTDVQEGMIVRCIQRLDETLRDVRDAARIIGDPILYQKMGEASTAIKRDIVFAASLYTQ</sequence>
<dbReference type="Pfam" id="PF00270">
    <property type="entry name" value="DEAD"/>
    <property type="match status" value="1"/>
</dbReference>
<dbReference type="Pfam" id="PF00271">
    <property type="entry name" value="Helicase_C"/>
    <property type="match status" value="1"/>
</dbReference>
<reference evidence="12 13" key="1">
    <citation type="submission" date="2022-05" db="EMBL/GenBank/DDBJ databases">
        <title>A multi-omics perspective on studying reproductive biology in Daphnia sinensis.</title>
        <authorList>
            <person name="Jia J."/>
        </authorList>
    </citation>
    <scope>NUCLEOTIDE SEQUENCE [LARGE SCALE GENOMIC DNA]</scope>
    <source>
        <strain evidence="12 13">WSL</strain>
    </source>
</reference>
<dbReference type="SMART" id="SM01142">
    <property type="entry name" value="DSHCT"/>
    <property type="match status" value="1"/>
</dbReference>
<dbReference type="Pfam" id="PF17911">
    <property type="entry name" value="Ski2_N"/>
    <property type="match status" value="1"/>
</dbReference>
<dbReference type="GO" id="GO:0003724">
    <property type="term" value="F:RNA helicase activity"/>
    <property type="evidence" value="ECO:0007669"/>
    <property type="project" value="UniProtKB-EC"/>
</dbReference>
<dbReference type="GO" id="GO:0016787">
    <property type="term" value="F:hydrolase activity"/>
    <property type="evidence" value="ECO:0007669"/>
    <property type="project" value="UniProtKB-KW"/>
</dbReference>
<dbReference type="InterPro" id="IPR014001">
    <property type="entry name" value="Helicase_ATP-bd"/>
</dbReference>
<keyword evidence="4" id="KW-0378">Hydrolase</keyword>
<dbReference type="PANTHER" id="PTHR12131">
    <property type="entry name" value="ATP-DEPENDENT RNA AND DNA HELICASE"/>
    <property type="match status" value="1"/>
</dbReference>
<dbReference type="InterPro" id="IPR011545">
    <property type="entry name" value="DEAD/DEAH_box_helicase_dom"/>
</dbReference>
<evidence type="ECO:0000259" key="10">
    <source>
        <dbReference type="PROSITE" id="PS51192"/>
    </source>
</evidence>
<feature type="domain" description="Helicase ATP-binding" evidence="10">
    <location>
        <begin position="301"/>
        <end position="457"/>
    </location>
</feature>
<dbReference type="Pfam" id="PF08148">
    <property type="entry name" value="DSHCT"/>
    <property type="match status" value="1"/>
</dbReference>
<dbReference type="SMART" id="SM00490">
    <property type="entry name" value="HELICc"/>
    <property type="match status" value="1"/>
</dbReference>
<keyword evidence="3" id="KW-0547">Nucleotide-binding</keyword>
<keyword evidence="13" id="KW-1185">Reference proteome</keyword>
<organism evidence="12 13">
    <name type="scientific">Daphnia sinensis</name>
    <dbReference type="NCBI Taxonomy" id="1820382"/>
    <lineage>
        <taxon>Eukaryota</taxon>
        <taxon>Metazoa</taxon>
        <taxon>Ecdysozoa</taxon>
        <taxon>Arthropoda</taxon>
        <taxon>Crustacea</taxon>
        <taxon>Branchiopoda</taxon>
        <taxon>Diplostraca</taxon>
        <taxon>Cladocera</taxon>
        <taxon>Anomopoda</taxon>
        <taxon>Daphniidae</taxon>
        <taxon>Daphnia</taxon>
        <taxon>Daphnia similis group</taxon>
    </lineage>
</organism>
<dbReference type="PIRSF" id="PIRSF005198">
    <property type="entry name" value="Antiviral_helicase_SKI2"/>
    <property type="match status" value="1"/>
</dbReference>
<dbReference type="PROSITE" id="PS51194">
    <property type="entry name" value="HELICASE_CTER"/>
    <property type="match status" value="1"/>
</dbReference>
<dbReference type="FunFam" id="1.10.3380.30:FF:000016">
    <property type="entry name" value="Superkiller viralicidic activity 2-like (S. cerevisiae)"/>
    <property type="match status" value="1"/>
</dbReference>
<proteinExistence type="predicted"/>
<evidence type="ECO:0000256" key="3">
    <source>
        <dbReference type="ARBA" id="ARBA00022741"/>
    </source>
</evidence>
<keyword evidence="2" id="KW-0963">Cytoplasm</keyword>
<dbReference type="AlphaFoldDB" id="A0AAD5LMN6"/>
<accession>A0AAD5LMN6</accession>
<keyword evidence="5" id="KW-0347">Helicase</keyword>
<dbReference type="InterPro" id="IPR027417">
    <property type="entry name" value="P-loop_NTPase"/>
</dbReference>
<dbReference type="SMART" id="SM00487">
    <property type="entry name" value="DEXDc"/>
    <property type="match status" value="1"/>
</dbReference>
<dbReference type="InterPro" id="IPR001650">
    <property type="entry name" value="Helicase_C-like"/>
</dbReference>
<dbReference type="GO" id="GO:0005524">
    <property type="term" value="F:ATP binding"/>
    <property type="evidence" value="ECO:0007669"/>
    <property type="project" value="UniProtKB-KW"/>
</dbReference>
<evidence type="ECO:0000256" key="4">
    <source>
        <dbReference type="ARBA" id="ARBA00022801"/>
    </source>
</evidence>
<comment type="catalytic activity">
    <reaction evidence="8">
        <text>ATP + H2O = ADP + phosphate + H(+)</text>
        <dbReference type="Rhea" id="RHEA:13065"/>
        <dbReference type="ChEBI" id="CHEBI:15377"/>
        <dbReference type="ChEBI" id="CHEBI:15378"/>
        <dbReference type="ChEBI" id="CHEBI:30616"/>
        <dbReference type="ChEBI" id="CHEBI:43474"/>
        <dbReference type="ChEBI" id="CHEBI:456216"/>
        <dbReference type="EC" id="3.6.4.13"/>
    </reaction>
</comment>
<dbReference type="InterPro" id="IPR040801">
    <property type="entry name" value="Ski2_N"/>
</dbReference>
<comment type="subcellular location">
    <subcellularLocation>
        <location evidence="1">Cytoplasm</location>
    </subcellularLocation>
</comment>
<dbReference type="PANTHER" id="PTHR12131:SF1">
    <property type="entry name" value="ATP-DEPENDENT RNA HELICASE SUPV3L1, MITOCHONDRIAL-RELATED"/>
    <property type="match status" value="1"/>
</dbReference>
<feature type="region of interest" description="Disordered" evidence="9">
    <location>
        <begin position="507"/>
        <end position="547"/>
    </location>
</feature>
<dbReference type="Pfam" id="PF13234">
    <property type="entry name" value="MTR4_beta-barrel"/>
    <property type="match status" value="1"/>
</dbReference>
<name>A0AAD5LMN6_9CRUS</name>
<dbReference type="InterPro" id="IPR025696">
    <property type="entry name" value="Beta-barrel_MTR4"/>
</dbReference>
<evidence type="ECO:0008006" key="14">
    <source>
        <dbReference type="Google" id="ProtNLM"/>
    </source>
</evidence>
<evidence type="ECO:0000256" key="7">
    <source>
        <dbReference type="ARBA" id="ARBA00022884"/>
    </source>
</evidence>
<comment type="caution">
    <text evidence="12">The sequence shown here is derived from an EMBL/GenBank/DDBJ whole genome shotgun (WGS) entry which is preliminary data.</text>
</comment>
<evidence type="ECO:0000256" key="6">
    <source>
        <dbReference type="ARBA" id="ARBA00022840"/>
    </source>
</evidence>
<dbReference type="InterPro" id="IPR012961">
    <property type="entry name" value="Ski2/MTR4_C"/>
</dbReference>
<evidence type="ECO:0000313" key="12">
    <source>
        <dbReference type="EMBL" id="KAI9565540.1"/>
    </source>
</evidence>
<dbReference type="InterPro" id="IPR016438">
    <property type="entry name" value="SKI2-like"/>
</dbReference>
<dbReference type="GO" id="GO:0070478">
    <property type="term" value="P:nuclear-transcribed mRNA catabolic process, 3'-5' exonucleolytic nonsense-mediated decay"/>
    <property type="evidence" value="ECO:0007669"/>
    <property type="project" value="TreeGrafter"/>
</dbReference>
<keyword evidence="7" id="KW-0694">RNA-binding</keyword>
<feature type="domain" description="Helicase C-terminal" evidence="11">
    <location>
        <begin position="554"/>
        <end position="756"/>
    </location>
</feature>
<dbReference type="Gene3D" id="3.40.50.300">
    <property type="entry name" value="P-loop containing nucleotide triphosphate hydrolases"/>
    <property type="match status" value="2"/>
</dbReference>
<dbReference type="InterPro" id="IPR050699">
    <property type="entry name" value="RNA-DNA_Helicase"/>
</dbReference>
<dbReference type="Gene3D" id="1.10.3380.30">
    <property type="match status" value="2"/>
</dbReference>
<dbReference type="Pfam" id="PF21408">
    <property type="entry name" value="MTR4-like_stalk"/>
    <property type="match status" value="1"/>
</dbReference>
<evidence type="ECO:0000256" key="8">
    <source>
        <dbReference type="ARBA" id="ARBA00047984"/>
    </source>
</evidence>
<dbReference type="PROSITE" id="PS51192">
    <property type="entry name" value="HELICASE_ATP_BIND_1"/>
    <property type="match status" value="1"/>
</dbReference>
<dbReference type="SUPFAM" id="SSF52540">
    <property type="entry name" value="P-loop containing nucleoside triphosphate hydrolases"/>
    <property type="match status" value="1"/>
</dbReference>
<gene>
    <name evidence="12" type="ORF">GHT06_009332</name>
</gene>
<dbReference type="EMBL" id="WJBH02000001">
    <property type="protein sequence ID" value="KAI9565540.1"/>
    <property type="molecule type" value="Genomic_DNA"/>
</dbReference>
<dbReference type="Proteomes" id="UP000820818">
    <property type="component" value="Linkage Group LG1"/>
</dbReference>